<comment type="caution">
    <text evidence="1">The sequence shown here is derived from an EMBL/GenBank/DDBJ whole genome shotgun (WGS) entry which is preliminary data.</text>
</comment>
<accession>A0A543GFW0</accession>
<keyword evidence="2" id="KW-1185">Reference proteome</keyword>
<dbReference type="InterPro" id="IPR032710">
    <property type="entry name" value="NTF2-like_dom_sf"/>
</dbReference>
<dbReference type="Pfam" id="PF07366">
    <property type="entry name" value="SnoaL"/>
    <property type="match status" value="1"/>
</dbReference>
<sequence length="144" mass="15632">MTAARTTGVTALSRTLVEAWNHADWPACRALAAPAYRYEEATSGRRTDDIDAVVADWRRLRAVFPDVDAEIADVLAHGDTSVVGLVWRATHTTPVQTPAGPRAPSYKRIRIGDSVSLTWDGGRLVTERHQLGILSVLAALPAFT</sequence>
<dbReference type="EMBL" id="VFPH01000001">
    <property type="protein sequence ID" value="TQM44945.1"/>
    <property type="molecule type" value="Genomic_DNA"/>
</dbReference>
<gene>
    <name evidence="1" type="ORF">FB388_2333</name>
</gene>
<dbReference type="Proteomes" id="UP000319818">
    <property type="component" value="Unassembled WGS sequence"/>
</dbReference>
<name>A0A543GFW0_9PSEU</name>
<protein>
    <submittedName>
        <fullName evidence="1">SnoaL-like polyketide cyclase</fullName>
    </submittedName>
</protein>
<dbReference type="SUPFAM" id="SSF54427">
    <property type="entry name" value="NTF2-like"/>
    <property type="match status" value="1"/>
</dbReference>
<reference evidence="1 2" key="1">
    <citation type="submission" date="2019-06" db="EMBL/GenBank/DDBJ databases">
        <title>Sequencing the genomes of 1000 actinobacteria strains.</title>
        <authorList>
            <person name="Klenk H.-P."/>
        </authorList>
    </citation>
    <scope>NUCLEOTIDE SEQUENCE [LARGE SCALE GENOMIC DNA]</scope>
    <source>
        <strain evidence="1 2">DSM 45511</strain>
    </source>
</reference>
<evidence type="ECO:0000313" key="2">
    <source>
        <dbReference type="Proteomes" id="UP000319818"/>
    </source>
</evidence>
<dbReference type="Gene3D" id="3.10.450.50">
    <property type="match status" value="1"/>
</dbReference>
<dbReference type="InterPro" id="IPR009959">
    <property type="entry name" value="Cyclase_SnoaL-like"/>
</dbReference>
<organism evidence="1 2">
    <name type="scientific">Pseudonocardia cypriaca</name>
    <dbReference type="NCBI Taxonomy" id="882449"/>
    <lineage>
        <taxon>Bacteria</taxon>
        <taxon>Bacillati</taxon>
        <taxon>Actinomycetota</taxon>
        <taxon>Actinomycetes</taxon>
        <taxon>Pseudonocardiales</taxon>
        <taxon>Pseudonocardiaceae</taxon>
        <taxon>Pseudonocardia</taxon>
    </lineage>
</organism>
<evidence type="ECO:0000313" key="1">
    <source>
        <dbReference type="EMBL" id="TQM44945.1"/>
    </source>
</evidence>
<dbReference type="AlphaFoldDB" id="A0A543GFW0"/>
<proteinExistence type="predicted"/>
<dbReference type="GO" id="GO:0030638">
    <property type="term" value="P:polyketide metabolic process"/>
    <property type="evidence" value="ECO:0007669"/>
    <property type="project" value="InterPro"/>
</dbReference>